<feature type="repeat" description="PPR" evidence="2">
    <location>
        <begin position="266"/>
        <end position="300"/>
    </location>
</feature>
<dbReference type="PROSITE" id="PS51375">
    <property type="entry name" value="PPR"/>
    <property type="match status" value="6"/>
</dbReference>
<dbReference type="Pfam" id="PF17177">
    <property type="entry name" value="PPR_long"/>
    <property type="match status" value="1"/>
</dbReference>
<dbReference type="PANTHER" id="PTHR47935">
    <property type="entry name" value="PENTATRICOPEPTIDE REPEAT-CONTAINING PROTEIN MRL1, CHLOROPLASTIC"/>
    <property type="match status" value="1"/>
</dbReference>
<feature type="compositionally biased region" description="Low complexity" evidence="3">
    <location>
        <begin position="87"/>
        <end position="96"/>
    </location>
</feature>
<gene>
    <name evidence="5" type="ORF">MICPUCDRAFT_47499</name>
</gene>
<dbReference type="OMA" id="PNESICE"/>
<dbReference type="Pfam" id="PF13812">
    <property type="entry name" value="PPR_3"/>
    <property type="match status" value="2"/>
</dbReference>
<name>C1MUA0_MICPC</name>
<feature type="compositionally biased region" description="Basic and acidic residues" evidence="3">
    <location>
        <begin position="30"/>
        <end position="41"/>
    </location>
</feature>
<dbReference type="Pfam" id="PF01535">
    <property type="entry name" value="PPR"/>
    <property type="match status" value="1"/>
</dbReference>
<evidence type="ECO:0000259" key="4">
    <source>
        <dbReference type="Pfam" id="PF17177"/>
    </source>
</evidence>
<proteinExistence type="predicted"/>
<dbReference type="AlphaFoldDB" id="C1MUA0"/>
<feature type="region of interest" description="Disordered" evidence="3">
    <location>
        <begin position="986"/>
        <end position="1009"/>
    </location>
</feature>
<dbReference type="InterPro" id="IPR053303">
    <property type="entry name" value="Chloroplast_PPR"/>
</dbReference>
<protein>
    <submittedName>
        <fullName evidence="5">Predicted protein</fullName>
    </submittedName>
</protein>
<feature type="repeat" description="PPR" evidence="2">
    <location>
        <begin position="458"/>
        <end position="492"/>
    </location>
</feature>
<evidence type="ECO:0000313" key="5">
    <source>
        <dbReference type="EMBL" id="EEH56291.1"/>
    </source>
</evidence>
<feature type="region of interest" description="Disordered" evidence="3">
    <location>
        <begin position="139"/>
        <end position="161"/>
    </location>
</feature>
<dbReference type="Proteomes" id="UP000001876">
    <property type="component" value="Unassembled WGS sequence"/>
</dbReference>
<dbReference type="KEGG" id="mpp:MICPUCDRAFT_47499"/>
<feature type="compositionally biased region" description="Polar residues" evidence="3">
    <location>
        <begin position="19"/>
        <end position="29"/>
    </location>
</feature>
<dbReference type="GeneID" id="9684900"/>
<keyword evidence="1" id="KW-0677">Repeat</keyword>
<dbReference type="EMBL" id="GG663740">
    <property type="protein sequence ID" value="EEH56291.1"/>
    <property type="molecule type" value="Genomic_DNA"/>
</dbReference>
<feature type="region of interest" description="Disordered" evidence="3">
    <location>
        <begin position="66"/>
        <end position="109"/>
    </location>
</feature>
<dbReference type="RefSeq" id="XP_003059159.1">
    <property type="nucleotide sequence ID" value="XM_003059113.1"/>
</dbReference>
<keyword evidence="6" id="KW-1185">Reference proteome</keyword>
<feature type="compositionally biased region" description="Basic and acidic residues" evidence="3">
    <location>
        <begin position="1024"/>
        <end position="1035"/>
    </location>
</feature>
<feature type="domain" description="PROP1-like PPR" evidence="4">
    <location>
        <begin position="514"/>
        <end position="656"/>
    </location>
</feature>
<dbReference type="eggNOG" id="KOG4197">
    <property type="taxonomic scope" value="Eukaryota"/>
</dbReference>
<feature type="repeat" description="PPR" evidence="2">
    <location>
        <begin position="539"/>
        <end position="573"/>
    </location>
</feature>
<feature type="region of interest" description="Disordered" evidence="3">
    <location>
        <begin position="1"/>
        <end position="53"/>
    </location>
</feature>
<evidence type="ECO:0000313" key="6">
    <source>
        <dbReference type="Proteomes" id="UP000001876"/>
    </source>
</evidence>
<feature type="compositionally biased region" description="Acidic residues" evidence="3">
    <location>
        <begin position="1145"/>
        <end position="1169"/>
    </location>
</feature>
<reference evidence="5 6" key="1">
    <citation type="journal article" date="2009" name="Science">
        <title>Green evolution and dynamic adaptations revealed by genomes of the marine picoeukaryotes Micromonas.</title>
        <authorList>
            <person name="Worden A.Z."/>
            <person name="Lee J.H."/>
            <person name="Mock T."/>
            <person name="Rouze P."/>
            <person name="Simmons M.P."/>
            <person name="Aerts A.L."/>
            <person name="Allen A.E."/>
            <person name="Cuvelier M.L."/>
            <person name="Derelle E."/>
            <person name="Everett M.V."/>
            <person name="Foulon E."/>
            <person name="Grimwood J."/>
            <person name="Gundlach H."/>
            <person name="Henrissat B."/>
            <person name="Napoli C."/>
            <person name="McDonald S.M."/>
            <person name="Parker M.S."/>
            <person name="Rombauts S."/>
            <person name="Salamov A."/>
            <person name="Von Dassow P."/>
            <person name="Badger J.H."/>
            <person name="Coutinho P.M."/>
            <person name="Demir E."/>
            <person name="Dubchak I."/>
            <person name="Gentemann C."/>
            <person name="Eikrem W."/>
            <person name="Gready J.E."/>
            <person name="John U."/>
            <person name="Lanier W."/>
            <person name="Lindquist E.A."/>
            <person name="Lucas S."/>
            <person name="Mayer K.F."/>
            <person name="Moreau H."/>
            <person name="Not F."/>
            <person name="Otillar R."/>
            <person name="Panaud O."/>
            <person name="Pangilinan J."/>
            <person name="Paulsen I."/>
            <person name="Piegu B."/>
            <person name="Poliakov A."/>
            <person name="Robbens S."/>
            <person name="Schmutz J."/>
            <person name="Toulza E."/>
            <person name="Wyss T."/>
            <person name="Zelensky A."/>
            <person name="Zhou K."/>
            <person name="Armbrust E.V."/>
            <person name="Bhattacharya D."/>
            <person name="Goodenough U.W."/>
            <person name="Van de Peer Y."/>
            <person name="Grigoriev I.V."/>
        </authorList>
    </citation>
    <scope>NUCLEOTIDE SEQUENCE [LARGE SCALE GENOMIC DNA]</scope>
    <source>
        <strain evidence="5 6">CCMP1545</strain>
    </source>
</reference>
<dbReference type="OrthoDB" id="185373at2759"/>
<dbReference type="STRING" id="564608.C1MUA0"/>
<dbReference type="InterPro" id="IPR033443">
    <property type="entry name" value="PROP1-like_PPR_dom"/>
</dbReference>
<feature type="repeat" description="PPR" evidence="2">
    <location>
        <begin position="301"/>
        <end position="335"/>
    </location>
</feature>
<feature type="region of interest" description="Disordered" evidence="3">
    <location>
        <begin position="1022"/>
        <end position="1066"/>
    </location>
</feature>
<organism evidence="6">
    <name type="scientific">Micromonas pusilla (strain CCMP1545)</name>
    <name type="common">Picoplanktonic green alga</name>
    <dbReference type="NCBI Taxonomy" id="564608"/>
    <lineage>
        <taxon>Eukaryota</taxon>
        <taxon>Viridiplantae</taxon>
        <taxon>Chlorophyta</taxon>
        <taxon>Mamiellophyceae</taxon>
        <taxon>Mamiellales</taxon>
        <taxon>Mamiellaceae</taxon>
        <taxon>Micromonas</taxon>
    </lineage>
</organism>
<feature type="compositionally biased region" description="Low complexity" evidence="3">
    <location>
        <begin position="139"/>
        <end position="151"/>
    </location>
</feature>
<dbReference type="PANTHER" id="PTHR47935:SF1">
    <property type="entry name" value="PENTATRICOPEPTIDE REPEAT-CONTAINING PROTEIN MRL1, CHLOROPLASTIC"/>
    <property type="match status" value="1"/>
</dbReference>
<dbReference type="Gene3D" id="1.25.40.10">
    <property type="entry name" value="Tetratricopeptide repeat domain"/>
    <property type="match status" value="4"/>
</dbReference>
<dbReference type="NCBIfam" id="TIGR00756">
    <property type="entry name" value="PPR"/>
    <property type="match status" value="4"/>
</dbReference>
<feature type="region of interest" description="Disordered" evidence="3">
    <location>
        <begin position="1134"/>
        <end position="1169"/>
    </location>
</feature>
<dbReference type="InterPro" id="IPR011990">
    <property type="entry name" value="TPR-like_helical_dom_sf"/>
</dbReference>
<feature type="repeat" description="PPR" evidence="2">
    <location>
        <begin position="574"/>
        <end position="608"/>
    </location>
</feature>
<dbReference type="InterPro" id="IPR002885">
    <property type="entry name" value="PPR_rpt"/>
</dbReference>
<evidence type="ECO:0000256" key="1">
    <source>
        <dbReference type="ARBA" id="ARBA00022737"/>
    </source>
</evidence>
<sequence length="1169" mass="124477">MSHAAAWQAPGATIARAQTRVNGGASSSARGKDHLGSDGRVARAASRQRAPHRRVLLNRIAALGGKYDSNDANGAETPPGPTPAPAPRAAIPPRSRSPLRRPPSAGAEVYTTEIETARAADLDDSTIAEARETLRMVSHANAERAASSAGAMTKSAPPGKRDHHRAMIVEGVRQGWPLAKLLESTPPLPHSTDINLSNCKAHLALYDVLLDAGRLHNALELLRAMKAAGLNTVGGRISHKAFMREAAKKRAVAVAFDFVAFVDYPDVRLYNMLLSVCAAAGDARSGFAAFVLMYDAGVRPDCKAYTTLISACAKAGDVEKAFETFRRMKEDGVAPTVVTYGALMDALSRRVKELTHGQSSSSGANAGAAATTTAKAKHCDVDNTNGCADDVESLLDRCFELKADMLDDGIVPDACVLNSLLSACGRAAVVKPLASEALRRAFEVYDEFEASAGVLRCDAYTYASLIQACANAGEPERGLALYERMAGEKVRRTKEVYAAAIHACAGSRRAASGGRAADLRRALRVWDDMRRSADRTTPDAMLYATLMDVAARAGERGVAAEVMDEMERDGVAPTTEVFATMAGIAAREGDVAGVEKVLDEMTERGSPPPISAFNALIAAAARRGDVAAATDACERLAAAGLSKDVNTHENLIRTAAHARDASAAWAFYDDALAAEMEPTRPMFNALVYASGRGGDLKRTFEAVDAMKARGHVPDETTWRELLSSCARHGDAALAWDTYKASRKAGTEPSEVALNIIIGVTLMKIRELTDPTRGGGAKEGDREWKEWADRAVAVYHEATVAGVRPRLATFSAMLACLRPPTIPALQAVDRDAGSGSAAAALAHAVSHEDTSHEDARKYYPLRALILYEEAQALGVVPKFHMDRDETYDIREFPPAAAEVAVLTLLRVFRRNSDAAAGDVDLPNVTLRVLSDEEHEEMSASGDQHDQRLARTGDRVVVLLRRLRFNYGGSLSRGRVELSGNVIKRWLKAKPSPSPSSHRGEGALPGTEPRLASSLQDQARNIRAMSYDERDDPRDGGDDPYGGGAAWNTNTLGGAPGGANRPRLGGVAGTGRGLRRGLGQGSDIDFFGAADGRYGGDGDGAAPRYKYKGRRSGGSGSGNAWGSADVDDCMMNELSRIIREGPGSGESESDSWDDFVGESDSDDAEDYPDAH</sequence>
<evidence type="ECO:0000256" key="2">
    <source>
        <dbReference type="PROSITE-ProRule" id="PRU00708"/>
    </source>
</evidence>
<feature type="repeat" description="PPR" evidence="2">
    <location>
        <begin position="714"/>
        <end position="748"/>
    </location>
</feature>
<accession>C1MUA0</accession>
<evidence type="ECO:0000256" key="3">
    <source>
        <dbReference type="SAM" id="MobiDB-lite"/>
    </source>
</evidence>